<name>A0A1I0HQT5_9GAMM</name>
<keyword evidence="2" id="KW-1185">Reference proteome</keyword>
<proteinExistence type="predicted"/>
<sequence length="128" mass="14225">MTLEAQRQYLERVASNPRYNSIHQAAGKVLVETERKSFDLDVLRAMAGLLIEQGADTNAEQNYPIPGYTPLMLAIESDELDLVNRMVSAGGILEKTYLDQNSGKWVTPLQIATEFQAHSVLKEVFGKG</sequence>
<dbReference type="EMBL" id="FOHZ01000033">
    <property type="protein sequence ID" value="SET86370.1"/>
    <property type="molecule type" value="Genomic_DNA"/>
</dbReference>
<accession>A0A1I0HQT5</accession>
<dbReference type="Gene3D" id="1.25.40.20">
    <property type="entry name" value="Ankyrin repeat-containing domain"/>
    <property type="match status" value="1"/>
</dbReference>
<evidence type="ECO:0000313" key="2">
    <source>
        <dbReference type="Proteomes" id="UP000198762"/>
    </source>
</evidence>
<organism evidence="1 2">
    <name type="scientific">Marinobacter segnicrescens</name>
    <dbReference type="NCBI Taxonomy" id="430453"/>
    <lineage>
        <taxon>Bacteria</taxon>
        <taxon>Pseudomonadati</taxon>
        <taxon>Pseudomonadota</taxon>
        <taxon>Gammaproteobacteria</taxon>
        <taxon>Pseudomonadales</taxon>
        <taxon>Marinobacteraceae</taxon>
        <taxon>Marinobacter</taxon>
    </lineage>
</organism>
<dbReference type="Proteomes" id="UP000198762">
    <property type="component" value="Unassembled WGS sequence"/>
</dbReference>
<dbReference type="AlphaFoldDB" id="A0A1I0HQT5"/>
<dbReference type="InterPro" id="IPR036770">
    <property type="entry name" value="Ankyrin_rpt-contain_sf"/>
</dbReference>
<dbReference type="STRING" id="430453.SAMN04487962_1333"/>
<gene>
    <name evidence="1" type="ORF">SAMN04487962_1333</name>
</gene>
<evidence type="ECO:0000313" key="1">
    <source>
        <dbReference type="EMBL" id="SET86370.1"/>
    </source>
</evidence>
<reference evidence="2" key="1">
    <citation type="submission" date="2016-10" db="EMBL/GenBank/DDBJ databases">
        <authorList>
            <person name="Varghese N."/>
            <person name="Submissions S."/>
        </authorList>
    </citation>
    <scope>NUCLEOTIDE SEQUENCE [LARGE SCALE GENOMIC DNA]</scope>
    <source>
        <strain evidence="2">CGMCC 1.6489</strain>
    </source>
</reference>
<dbReference type="SUPFAM" id="SSF48403">
    <property type="entry name" value="Ankyrin repeat"/>
    <property type="match status" value="1"/>
</dbReference>
<protein>
    <submittedName>
        <fullName evidence="1">Uncharacterized protein</fullName>
    </submittedName>
</protein>